<dbReference type="PANTHER" id="PTHR11620">
    <property type="entry name" value="60S RIBOSOMAL PROTEIN L23A"/>
    <property type="match status" value="1"/>
</dbReference>
<protein>
    <recommendedName>
        <fullName evidence="4">Large ribosomal subunit protein uL23</fullName>
    </recommendedName>
</protein>
<reference evidence="7" key="1">
    <citation type="submission" date="2017-09" db="EMBL/GenBank/DDBJ databases">
        <title>Depth-based differentiation of microbial function through sediment-hosted aquifers and enrichment of novel symbionts in the deep terrestrial subsurface.</title>
        <authorList>
            <person name="Probst A.J."/>
            <person name="Ladd B."/>
            <person name="Jarett J.K."/>
            <person name="Geller-Mcgrath D.E."/>
            <person name="Sieber C.M.K."/>
            <person name="Emerson J.B."/>
            <person name="Anantharaman K."/>
            <person name="Thomas B.C."/>
            <person name="Malmstrom R."/>
            <person name="Stieglmeier M."/>
            <person name="Klingl A."/>
            <person name="Woyke T."/>
            <person name="Ryan C.M."/>
            <person name="Banfield J.F."/>
        </authorList>
    </citation>
    <scope>NUCLEOTIDE SEQUENCE [LARGE SCALE GENOMIC DNA]</scope>
</reference>
<dbReference type="GO" id="GO:0003735">
    <property type="term" value="F:structural constituent of ribosome"/>
    <property type="evidence" value="ECO:0007669"/>
    <property type="project" value="InterPro"/>
</dbReference>
<keyword evidence="2 4" id="KW-0689">Ribosomal protein</keyword>
<dbReference type="Pfam" id="PF00276">
    <property type="entry name" value="Ribosomal_L23"/>
    <property type="match status" value="1"/>
</dbReference>
<gene>
    <name evidence="4" type="primary">rplW</name>
    <name evidence="6" type="ORF">COU98_00115</name>
</gene>
<dbReference type="EMBL" id="PFEN01000002">
    <property type="protein sequence ID" value="PJE69775.1"/>
    <property type="molecule type" value="Genomic_DNA"/>
</dbReference>
<dbReference type="AlphaFoldDB" id="A0A2H9T217"/>
<dbReference type="GO" id="GO:0006412">
    <property type="term" value="P:translation"/>
    <property type="evidence" value="ECO:0007669"/>
    <property type="project" value="UniProtKB-UniRule"/>
</dbReference>
<dbReference type="NCBIfam" id="NF004363">
    <property type="entry name" value="PRK05738.2-4"/>
    <property type="match status" value="1"/>
</dbReference>
<dbReference type="Proteomes" id="UP000236946">
    <property type="component" value="Unassembled WGS sequence"/>
</dbReference>
<evidence type="ECO:0000256" key="4">
    <source>
        <dbReference type="HAMAP-Rule" id="MF_01369"/>
    </source>
</evidence>
<comment type="similarity">
    <text evidence="1 4">Belongs to the universal ribosomal protein uL23 family.</text>
</comment>
<dbReference type="HAMAP" id="MF_01369_B">
    <property type="entry name" value="Ribosomal_uL23_B"/>
    <property type="match status" value="1"/>
</dbReference>
<dbReference type="InterPro" id="IPR013025">
    <property type="entry name" value="Ribosomal_uL23-like"/>
</dbReference>
<keyword evidence="4" id="KW-0699">rRNA-binding</keyword>
<dbReference type="GO" id="GO:0019843">
    <property type="term" value="F:rRNA binding"/>
    <property type="evidence" value="ECO:0007669"/>
    <property type="project" value="UniProtKB-UniRule"/>
</dbReference>
<feature type="compositionally biased region" description="Basic and acidic residues" evidence="5">
    <location>
        <begin position="18"/>
        <end position="27"/>
    </location>
</feature>
<dbReference type="GO" id="GO:1990904">
    <property type="term" value="C:ribonucleoprotein complex"/>
    <property type="evidence" value="ECO:0007669"/>
    <property type="project" value="UniProtKB-KW"/>
</dbReference>
<sequence>MALLKFLKKEKKGKEKKKKSEEKEKKVQTPINEVKSGKKEKDAPDAYRILKSPHISEKVTNLTKEDQYVFEVFSGVNKTEIKKTIENLYGVNVLSVNLVKIPSKIRKRGRTIGFKKGYKKAIIKIKKGQKIEAFTP</sequence>
<evidence type="ECO:0000256" key="5">
    <source>
        <dbReference type="SAM" id="MobiDB-lite"/>
    </source>
</evidence>
<name>A0A2H9T217_9BACT</name>
<feature type="region of interest" description="Disordered" evidence="5">
    <location>
        <begin position="1"/>
        <end position="42"/>
    </location>
</feature>
<keyword evidence="4" id="KW-0694">RNA-binding</keyword>
<feature type="compositionally biased region" description="Basic residues" evidence="5">
    <location>
        <begin position="1"/>
        <end position="17"/>
    </location>
</feature>
<evidence type="ECO:0000256" key="1">
    <source>
        <dbReference type="ARBA" id="ARBA00006700"/>
    </source>
</evidence>
<proteinExistence type="inferred from homology"/>
<organism evidence="6 7">
    <name type="scientific">Candidatus Staskawiczbacteria bacterium CG10_big_fil_rev_8_21_14_0_10_38_10</name>
    <dbReference type="NCBI Taxonomy" id="1974891"/>
    <lineage>
        <taxon>Bacteria</taxon>
        <taxon>Candidatus Staskawicziibacteriota</taxon>
    </lineage>
</organism>
<dbReference type="InterPro" id="IPR012678">
    <property type="entry name" value="Ribosomal_uL23/eL15/eS24_sf"/>
</dbReference>
<evidence type="ECO:0000313" key="6">
    <source>
        <dbReference type="EMBL" id="PJE69775.1"/>
    </source>
</evidence>
<dbReference type="Gene3D" id="3.30.70.330">
    <property type="match status" value="1"/>
</dbReference>
<keyword evidence="3 4" id="KW-0687">Ribonucleoprotein</keyword>
<evidence type="ECO:0000313" key="7">
    <source>
        <dbReference type="Proteomes" id="UP000236946"/>
    </source>
</evidence>
<evidence type="ECO:0000256" key="3">
    <source>
        <dbReference type="ARBA" id="ARBA00023274"/>
    </source>
</evidence>
<dbReference type="SUPFAM" id="SSF54189">
    <property type="entry name" value="Ribosomal proteins S24e, L23 and L15e"/>
    <property type="match status" value="1"/>
</dbReference>
<evidence type="ECO:0000256" key="2">
    <source>
        <dbReference type="ARBA" id="ARBA00022980"/>
    </source>
</evidence>
<comment type="function">
    <text evidence="4">One of the early assembly proteins it binds 23S rRNA. One of the proteins that surrounds the polypeptide exit tunnel on the outside of the ribosome. Forms the main docking site for trigger factor binding to the ribosome.</text>
</comment>
<comment type="subunit">
    <text evidence="4">Part of the 50S ribosomal subunit. Contacts protein L29, and trigger factor when it is bound to the ribosome.</text>
</comment>
<dbReference type="GO" id="GO:0005840">
    <property type="term" value="C:ribosome"/>
    <property type="evidence" value="ECO:0007669"/>
    <property type="project" value="UniProtKB-KW"/>
</dbReference>
<accession>A0A2H9T217</accession>
<dbReference type="InterPro" id="IPR012677">
    <property type="entry name" value="Nucleotide-bd_a/b_plait_sf"/>
</dbReference>
<comment type="caution">
    <text evidence="6">The sequence shown here is derived from an EMBL/GenBank/DDBJ whole genome shotgun (WGS) entry which is preliminary data.</text>
</comment>